<reference evidence="1 2" key="1">
    <citation type="submission" date="2023-09" db="EMBL/GenBank/DDBJ databases">
        <authorList>
            <person name="Rey-Velasco X."/>
        </authorList>
    </citation>
    <scope>NUCLEOTIDE SEQUENCE [LARGE SCALE GENOMIC DNA]</scope>
    <source>
        <strain evidence="1 2">W409</strain>
    </source>
</reference>
<comment type="caution">
    <text evidence="1">The sequence shown here is derived from an EMBL/GenBank/DDBJ whole genome shotgun (WGS) entry which is preliminary data.</text>
</comment>
<dbReference type="Proteomes" id="UP001249020">
    <property type="component" value="Unassembled WGS sequence"/>
</dbReference>
<proteinExistence type="predicted"/>
<accession>A0AAW8R2T4</accession>
<dbReference type="AlphaFoldDB" id="A0AAW8R2T4"/>
<evidence type="ECO:0008006" key="3">
    <source>
        <dbReference type="Google" id="ProtNLM"/>
    </source>
</evidence>
<gene>
    <name evidence="1" type="ORF">RM544_13715</name>
</gene>
<protein>
    <recommendedName>
        <fullName evidence="3">KIF-binding protein</fullName>
    </recommendedName>
</protein>
<dbReference type="EMBL" id="JAVRIE010000006">
    <property type="protein sequence ID" value="MDT0583601.1"/>
    <property type="molecule type" value="Genomic_DNA"/>
</dbReference>
<evidence type="ECO:0000313" key="1">
    <source>
        <dbReference type="EMBL" id="MDT0583601.1"/>
    </source>
</evidence>
<evidence type="ECO:0000313" key="2">
    <source>
        <dbReference type="Proteomes" id="UP001249020"/>
    </source>
</evidence>
<organism evidence="1 2">
    <name type="scientific">Brumicola blandensis</name>
    <dbReference type="NCBI Taxonomy" id="3075611"/>
    <lineage>
        <taxon>Bacteria</taxon>
        <taxon>Pseudomonadati</taxon>
        <taxon>Pseudomonadota</taxon>
        <taxon>Gammaproteobacteria</taxon>
        <taxon>Alteromonadales</taxon>
        <taxon>Alteromonadaceae</taxon>
        <taxon>Brumicola</taxon>
    </lineage>
</organism>
<name>A0AAW8R2T4_9ALTE</name>
<dbReference type="RefSeq" id="WP_311362377.1">
    <property type="nucleotide sequence ID" value="NZ_JAVRIE010000006.1"/>
</dbReference>
<sequence length="156" mass="18253">MHLANLIRRDHRQWIESNPYEAFEKVKTMLAYGKQLLKYQHYHQALPYLSSAYETTQVIFNLVPRSPQLITTMTSNAIMLADAYKETSHYQASMWVLECTQDRLQADILKQHELCTKVVFFKHCADIVKQAIEELKAITLNSSFYGNVNKSDYHLH</sequence>
<keyword evidence="2" id="KW-1185">Reference proteome</keyword>